<dbReference type="PANTHER" id="PTHR30012:SF0">
    <property type="entry name" value="TYPE II SECRETION SYSTEM PROTEIN F-RELATED"/>
    <property type="match status" value="1"/>
</dbReference>
<keyword evidence="3" id="KW-1003">Cell membrane</keyword>
<feature type="domain" description="Type II secretion system protein GspF" evidence="8">
    <location>
        <begin position="228"/>
        <end position="349"/>
    </location>
</feature>
<evidence type="ECO:0000259" key="8">
    <source>
        <dbReference type="Pfam" id="PF00482"/>
    </source>
</evidence>
<dbReference type="Proteomes" id="UP000183223">
    <property type="component" value="Unassembled WGS sequence"/>
</dbReference>
<protein>
    <submittedName>
        <fullName evidence="9">Type II secretory pathway, component PulF</fullName>
    </submittedName>
</protein>
<dbReference type="Gene3D" id="1.20.81.30">
    <property type="entry name" value="Type II secretion system (T2SS), domain F"/>
    <property type="match status" value="2"/>
</dbReference>
<dbReference type="AlphaFoldDB" id="A0A1G5QAS9"/>
<comment type="similarity">
    <text evidence="2">Belongs to the GSP F family.</text>
</comment>
<dbReference type="STRING" id="29488.KS18_04520"/>
<feature type="transmembrane region" description="Helical" evidence="7">
    <location>
        <begin position="125"/>
        <end position="148"/>
    </location>
</feature>
<feature type="transmembrane region" description="Helical" evidence="7">
    <location>
        <begin position="330"/>
        <end position="352"/>
    </location>
</feature>
<accession>A0A1G5QAS9</accession>
<feature type="transmembrane region" description="Helical" evidence="7">
    <location>
        <begin position="181"/>
        <end position="203"/>
    </location>
</feature>
<proteinExistence type="inferred from homology"/>
<sequence length="365" mass="40684">MSMTDFIARLNYRMVKMQFSRKVRIRFYEHLIMMLENRVMLIDALREMYNVASDEGHKPNGGYALVLSSCYEAVSQGSTLAESLQQWIGPNEVAVIAAGERSGDIRSAFMDAIAMIDASSKIRRAVIGASIYPAVLIGMICVLLHIVAGNLVPKLAAVSKPETWDGAAYTLYLMGTFVNDYGLYSLIFLMILFMLVALSLPFLGGRLRTELDRFPPWSLYRTIHGSMFILNVSLLIRSGMMLQSALELLLEQAGSRWLYVRIAATLEHISMGAGFGEALRDTGYRFPDNEAISYLRLLSRLQGFDQSMAKFARHWLDETIVKVQIVTRGFLFASILMIGGMLMLVVTAVSGIENAIEQSLSMPSV</sequence>
<keyword evidence="10" id="KW-1185">Reference proteome</keyword>
<dbReference type="InterPro" id="IPR042094">
    <property type="entry name" value="T2SS_GspF_sf"/>
</dbReference>
<evidence type="ECO:0000313" key="10">
    <source>
        <dbReference type="Proteomes" id="UP000183223"/>
    </source>
</evidence>
<dbReference type="OrthoDB" id="7031359at2"/>
<evidence type="ECO:0000256" key="7">
    <source>
        <dbReference type="SAM" id="Phobius"/>
    </source>
</evidence>
<evidence type="ECO:0000256" key="4">
    <source>
        <dbReference type="ARBA" id="ARBA00022692"/>
    </source>
</evidence>
<name>A0A1G5QAS9_PHOLU</name>
<reference evidence="10" key="1">
    <citation type="submission" date="2016-10" db="EMBL/GenBank/DDBJ databases">
        <authorList>
            <person name="Varghese N."/>
            <person name="Submissions S."/>
        </authorList>
    </citation>
    <scope>NUCLEOTIDE SEQUENCE [LARGE SCALE GENOMIC DNA]</scope>
    <source>
        <strain evidence="10">ATCC 29999</strain>
    </source>
</reference>
<keyword evidence="4 7" id="KW-0812">Transmembrane</keyword>
<dbReference type="Pfam" id="PF00482">
    <property type="entry name" value="T2SSF"/>
    <property type="match status" value="2"/>
</dbReference>
<evidence type="ECO:0000256" key="3">
    <source>
        <dbReference type="ARBA" id="ARBA00022475"/>
    </source>
</evidence>
<feature type="domain" description="Type II secretion system protein GspF" evidence="8">
    <location>
        <begin position="27"/>
        <end position="153"/>
    </location>
</feature>
<dbReference type="InterPro" id="IPR003004">
    <property type="entry name" value="GspF/PilC"/>
</dbReference>
<gene>
    <name evidence="9" type="ORF">SAMN02982990_01302</name>
</gene>
<comment type="subcellular location">
    <subcellularLocation>
        <location evidence="1">Cell membrane</location>
        <topology evidence="1">Multi-pass membrane protein</topology>
    </subcellularLocation>
</comment>
<evidence type="ECO:0000256" key="1">
    <source>
        <dbReference type="ARBA" id="ARBA00004651"/>
    </source>
</evidence>
<keyword evidence="6 7" id="KW-0472">Membrane</keyword>
<organism evidence="9 10">
    <name type="scientific">Photorhabdus luminescens</name>
    <name type="common">Xenorhabdus luminescens</name>
    <dbReference type="NCBI Taxonomy" id="29488"/>
    <lineage>
        <taxon>Bacteria</taxon>
        <taxon>Pseudomonadati</taxon>
        <taxon>Pseudomonadota</taxon>
        <taxon>Gammaproteobacteria</taxon>
        <taxon>Enterobacterales</taxon>
        <taxon>Morganellaceae</taxon>
        <taxon>Photorhabdus</taxon>
    </lineage>
</organism>
<dbReference type="PANTHER" id="PTHR30012">
    <property type="entry name" value="GENERAL SECRETION PATHWAY PROTEIN"/>
    <property type="match status" value="1"/>
</dbReference>
<keyword evidence="5 7" id="KW-1133">Transmembrane helix</keyword>
<dbReference type="GO" id="GO:0005886">
    <property type="term" value="C:plasma membrane"/>
    <property type="evidence" value="ECO:0007669"/>
    <property type="project" value="UniProtKB-SubCell"/>
</dbReference>
<evidence type="ECO:0000256" key="6">
    <source>
        <dbReference type="ARBA" id="ARBA00023136"/>
    </source>
</evidence>
<dbReference type="EMBL" id="FMWJ01000004">
    <property type="protein sequence ID" value="SCZ58590.1"/>
    <property type="molecule type" value="Genomic_DNA"/>
</dbReference>
<evidence type="ECO:0000256" key="2">
    <source>
        <dbReference type="ARBA" id="ARBA00005745"/>
    </source>
</evidence>
<evidence type="ECO:0000256" key="5">
    <source>
        <dbReference type="ARBA" id="ARBA00022989"/>
    </source>
</evidence>
<dbReference type="InterPro" id="IPR018076">
    <property type="entry name" value="T2SS_GspF_dom"/>
</dbReference>
<evidence type="ECO:0000313" key="9">
    <source>
        <dbReference type="EMBL" id="SCZ58590.1"/>
    </source>
</evidence>